<name>A0A7Z0Q5W0_9BRAD</name>
<evidence type="ECO:0000313" key="5">
    <source>
        <dbReference type="Proteomes" id="UP000564836"/>
    </source>
</evidence>
<proteinExistence type="predicted"/>
<reference evidence="3" key="2">
    <citation type="submission" date="2020-06" db="EMBL/GenBank/DDBJ databases">
        <title>Whole Genome Sequence of Bradyrhizobium sp. Strain 323S2.</title>
        <authorList>
            <person name="Bromfield E.S.P."/>
        </authorList>
    </citation>
    <scope>NUCLEOTIDE SEQUENCE [LARGE SCALE GENOMIC DNA]</scope>
    <source>
        <strain evidence="3">323S2</strain>
    </source>
</reference>
<evidence type="ECO:0000256" key="2">
    <source>
        <dbReference type="SAM" id="SignalP"/>
    </source>
</evidence>
<feature type="chain" id="PRO_5030755572" evidence="2">
    <location>
        <begin position="21"/>
        <end position="123"/>
    </location>
</feature>
<feature type="region of interest" description="Disordered" evidence="1">
    <location>
        <begin position="104"/>
        <end position="123"/>
    </location>
</feature>
<sequence>MQRLLIATVSVLGFCTLAHAEQPASIIQSCDAALVKATYNEVEFDYADWRMAEKVDQASYDQSKTDIGANATIYGVPVGATYGDFQQNIQTLKRAGVLHVGEIPKHRLDGSRRPPVSALPRSP</sequence>
<organism evidence="3">
    <name type="scientific">Bradyrhizobium barranii subsp. barranii</name>
    <dbReference type="NCBI Taxonomy" id="2823807"/>
    <lineage>
        <taxon>Bacteria</taxon>
        <taxon>Pseudomonadati</taxon>
        <taxon>Pseudomonadota</taxon>
        <taxon>Alphaproteobacteria</taxon>
        <taxon>Hyphomicrobiales</taxon>
        <taxon>Nitrobacteraceae</taxon>
        <taxon>Bradyrhizobium</taxon>
        <taxon>Bradyrhizobium barranii</taxon>
    </lineage>
</organism>
<reference evidence="4 5" key="1">
    <citation type="journal article" date="2017" name="Syst. Appl. Microbiol.">
        <title>Soybeans inoculated with root zone soils of Canadian native legumes harbour diverse and novel Bradyrhizobium spp. that possess agricultural potential.</title>
        <authorList>
            <person name="Bromfield E.S.P."/>
            <person name="Cloutier S."/>
            <person name="Tambong J.T."/>
            <person name="Tran Thi T.V."/>
        </authorList>
    </citation>
    <scope>NUCLEOTIDE SEQUENCE [LARGE SCALE GENOMIC DNA]</scope>
    <source>
        <strain evidence="4 5">323S2</strain>
    </source>
</reference>
<dbReference type="EMBL" id="CP088280">
    <property type="protein sequence ID" value="UGX95498.1"/>
    <property type="molecule type" value="Genomic_DNA"/>
</dbReference>
<dbReference type="RefSeq" id="WP_166344264.1">
    <property type="nucleotide sequence ID" value="NZ_CP088280.1"/>
</dbReference>
<reference evidence="4 5" key="3">
    <citation type="journal article" date="2022" name="Int. J. Syst. Evol. Microbiol.">
        <title>Strains of Bradyrhizobium barranii sp. nov. associated with legumes native to Canada are symbionts of soybeans and belong to different subspecies (subsp. barranii subsp. nov. and subsp. apii subsp. nov.) and symbiovars (sv. glycinearum and sv. septentrionale).</title>
        <authorList>
            <person name="Bromfield E.S.P."/>
            <person name="Cloutier S."/>
            <person name="Wasai-Hara S."/>
            <person name="Minamisawa K."/>
        </authorList>
    </citation>
    <scope>NUCLEOTIDE SEQUENCE [LARGE SCALE GENOMIC DNA]</scope>
    <source>
        <strain evidence="4 5">323S2</strain>
    </source>
</reference>
<dbReference type="EMBL" id="JACBFH010000001">
    <property type="protein sequence ID" value="NYY88386.1"/>
    <property type="molecule type" value="Genomic_DNA"/>
</dbReference>
<gene>
    <name evidence="4" type="ORF">G6321_00010290</name>
    <name evidence="3" type="ORF">G6321_07935</name>
</gene>
<dbReference type="AlphaFoldDB" id="A0A7Z0Q5W0"/>
<protein>
    <submittedName>
        <fullName evidence="3">Uncharacterized protein</fullName>
    </submittedName>
</protein>
<evidence type="ECO:0000313" key="4">
    <source>
        <dbReference type="EMBL" id="UGX95498.1"/>
    </source>
</evidence>
<keyword evidence="2" id="KW-0732">Signal</keyword>
<dbReference type="Proteomes" id="UP000564836">
    <property type="component" value="Chromosome"/>
</dbReference>
<feature type="signal peptide" evidence="2">
    <location>
        <begin position="1"/>
        <end position="20"/>
    </location>
</feature>
<accession>A0A7Z0Q5W0</accession>
<evidence type="ECO:0000313" key="3">
    <source>
        <dbReference type="EMBL" id="NYY88386.1"/>
    </source>
</evidence>
<evidence type="ECO:0000256" key="1">
    <source>
        <dbReference type="SAM" id="MobiDB-lite"/>
    </source>
</evidence>